<accession>A0A6S8F0L0</accession>
<dbReference type="InterPro" id="IPR000073">
    <property type="entry name" value="AB_hydrolase_1"/>
</dbReference>
<dbReference type="PANTHER" id="PTHR43433">
    <property type="entry name" value="HYDROLASE, ALPHA/BETA FOLD FAMILY PROTEIN"/>
    <property type="match status" value="1"/>
</dbReference>
<name>A0A6S8F0L0_9STRA</name>
<evidence type="ECO:0000313" key="2">
    <source>
        <dbReference type="EMBL" id="CAE0372756.1"/>
    </source>
</evidence>
<evidence type="ECO:0000313" key="3">
    <source>
        <dbReference type="EMBL" id="CAE0372757.1"/>
    </source>
</evidence>
<dbReference type="SUPFAM" id="SSF53474">
    <property type="entry name" value="alpha/beta-Hydrolases"/>
    <property type="match status" value="1"/>
</dbReference>
<dbReference type="InterPro" id="IPR050471">
    <property type="entry name" value="AB_hydrolase"/>
</dbReference>
<dbReference type="Pfam" id="PF00561">
    <property type="entry name" value="Abhydrolase_1"/>
    <property type="match status" value="1"/>
</dbReference>
<dbReference type="PANTHER" id="PTHR43433:SF5">
    <property type="entry name" value="AB HYDROLASE-1 DOMAIN-CONTAINING PROTEIN"/>
    <property type="match status" value="1"/>
</dbReference>
<dbReference type="EMBL" id="HBIJ01020766">
    <property type="protein sequence ID" value="CAE0372756.1"/>
    <property type="molecule type" value="Transcribed_RNA"/>
</dbReference>
<proteinExistence type="predicted"/>
<dbReference type="EMBL" id="HBIJ01020778">
    <property type="protein sequence ID" value="CAE0372757.1"/>
    <property type="molecule type" value="Transcribed_RNA"/>
</dbReference>
<dbReference type="InterPro" id="IPR029058">
    <property type="entry name" value="AB_hydrolase_fold"/>
</dbReference>
<dbReference type="Gene3D" id="3.40.50.1820">
    <property type="entry name" value="alpha/beta hydrolase"/>
    <property type="match status" value="1"/>
</dbReference>
<feature type="domain" description="AB hydrolase-1" evidence="1">
    <location>
        <begin position="58"/>
        <end position="306"/>
    </location>
</feature>
<protein>
    <recommendedName>
        <fullName evidence="1">AB hydrolase-1 domain-containing protein</fullName>
    </recommendedName>
</protein>
<reference evidence="3" key="1">
    <citation type="submission" date="2021-01" db="EMBL/GenBank/DDBJ databases">
        <authorList>
            <person name="Corre E."/>
            <person name="Pelletier E."/>
            <person name="Niang G."/>
            <person name="Scheremetjew M."/>
            <person name="Finn R."/>
            <person name="Kale V."/>
            <person name="Holt S."/>
            <person name="Cochrane G."/>
            <person name="Meng A."/>
            <person name="Brown T."/>
            <person name="Cohen L."/>
        </authorList>
    </citation>
    <scope>NUCLEOTIDE SEQUENCE</scope>
    <source>
        <strain evidence="3">CCMP1510</strain>
    </source>
</reference>
<gene>
    <name evidence="2" type="ORF">ALAG00032_LOCUS13541</name>
    <name evidence="3" type="ORF">ALAG00032_LOCUS13542</name>
</gene>
<organism evidence="3">
    <name type="scientific">Aureoumbra lagunensis</name>
    <dbReference type="NCBI Taxonomy" id="44058"/>
    <lineage>
        <taxon>Eukaryota</taxon>
        <taxon>Sar</taxon>
        <taxon>Stramenopiles</taxon>
        <taxon>Ochrophyta</taxon>
        <taxon>Pelagophyceae</taxon>
        <taxon>Pelagomonadales</taxon>
        <taxon>Aureoumbra</taxon>
    </lineage>
</organism>
<sequence length="365" mass="41099">MMMRRFRHVERDRLRRVVRGYVIGRERFNEIDPKYVMNDGIRLAYYVEDVLKKEITRPPVLLLNGWAGIASDWGGLRRLLARKRCVITMDNRGVGCSDAPEDVENYSINKMAQDATAVLREIRCSELFQSNGYEKIDVVGFSMGGLIAQSLAISETQKYIRKLALASTTPGGPETTGLFSEDFFHLLDDYNNDSPANNRRHAAAFFVHGLPHFWVTNNVKQLQRAVNTFISAKRPHHGILGQKHALTHFNISKKKLTQIQLPTLILHGDSDPVLHPQCASLLLHHIPTASILLFAGTGHHAYIQEPLEWINAITSFLDNDVNDVNDEEGDGVAVGGGGGKFLRRHRSLLHFDQPPREDNSCTDET</sequence>
<dbReference type="AlphaFoldDB" id="A0A6S8F0L0"/>
<evidence type="ECO:0000259" key="1">
    <source>
        <dbReference type="Pfam" id="PF00561"/>
    </source>
</evidence>